<protein>
    <recommendedName>
        <fullName evidence="4">Outer membrane protein assembly factor BamE domain-containing protein</fullName>
    </recommendedName>
</protein>
<dbReference type="HAMAP" id="MF_00925">
    <property type="entry name" value="OM_assembly_BamE"/>
    <property type="match status" value="1"/>
</dbReference>
<evidence type="ECO:0000256" key="3">
    <source>
        <dbReference type="ARBA" id="ARBA00023237"/>
    </source>
</evidence>
<gene>
    <name evidence="5" type="ORF">MNBD_GAMMA23-1214</name>
</gene>
<dbReference type="PROSITE" id="PS51257">
    <property type="entry name" value="PROKAR_LIPOPROTEIN"/>
    <property type="match status" value="1"/>
</dbReference>
<dbReference type="PANTHER" id="PTHR37482:SF1">
    <property type="entry name" value="OUTER MEMBRANE PROTEIN ASSEMBLY FACTOR BAME"/>
    <property type="match status" value="1"/>
</dbReference>
<evidence type="ECO:0000256" key="2">
    <source>
        <dbReference type="ARBA" id="ARBA00023136"/>
    </source>
</evidence>
<dbReference type="InterPro" id="IPR007450">
    <property type="entry name" value="BamE_dom"/>
</dbReference>
<dbReference type="GO" id="GO:0030674">
    <property type="term" value="F:protein-macromolecule adaptor activity"/>
    <property type="evidence" value="ECO:0007669"/>
    <property type="project" value="TreeGrafter"/>
</dbReference>
<proteinExistence type="inferred from homology"/>
<keyword evidence="2" id="KW-0472">Membrane</keyword>
<evidence type="ECO:0000256" key="1">
    <source>
        <dbReference type="ARBA" id="ARBA00022729"/>
    </source>
</evidence>
<dbReference type="GO" id="GO:1990063">
    <property type="term" value="C:Bam protein complex"/>
    <property type="evidence" value="ECO:0007669"/>
    <property type="project" value="TreeGrafter"/>
</dbReference>
<sequence length="109" mass="12615">MRTILILISTFLFLSLTACSAYKIDIQQGNTIEADKLNQLKAGMSKQQVQFLMGTAMLIDPFHPQRWEYVYSFRKGGEDIMKRKRVTLTFKDGVLAKIDKSQFKEKTFN</sequence>
<dbReference type="InterPro" id="IPR037873">
    <property type="entry name" value="BamE-like"/>
</dbReference>
<accession>A0A3B1AT87</accession>
<dbReference type="GO" id="GO:0051205">
    <property type="term" value="P:protein insertion into membrane"/>
    <property type="evidence" value="ECO:0007669"/>
    <property type="project" value="TreeGrafter"/>
</dbReference>
<dbReference type="AlphaFoldDB" id="A0A3B1AT87"/>
<keyword evidence="1" id="KW-0732">Signal</keyword>
<organism evidence="5">
    <name type="scientific">hydrothermal vent metagenome</name>
    <dbReference type="NCBI Taxonomy" id="652676"/>
    <lineage>
        <taxon>unclassified sequences</taxon>
        <taxon>metagenomes</taxon>
        <taxon>ecological metagenomes</taxon>
    </lineage>
</organism>
<name>A0A3B1AT87_9ZZZZ</name>
<keyword evidence="3" id="KW-0998">Cell outer membrane</keyword>
<dbReference type="PANTHER" id="PTHR37482">
    <property type="entry name" value="OUTER MEMBRANE PROTEIN ASSEMBLY FACTOR BAME"/>
    <property type="match status" value="1"/>
</dbReference>
<dbReference type="GO" id="GO:0043165">
    <property type="term" value="P:Gram-negative-bacterium-type cell outer membrane assembly"/>
    <property type="evidence" value="ECO:0007669"/>
    <property type="project" value="TreeGrafter"/>
</dbReference>
<dbReference type="EMBL" id="UOFT01000050">
    <property type="protein sequence ID" value="VAW95936.1"/>
    <property type="molecule type" value="Genomic_DNA"/>
</dbReference>
<dbReference type="InterPro" id="IPR026592">
    <property type="entry name" value="BamE"/>
</dbReference>
<reference evidence="5" key="1">
    <citation type="submission" date="2018-06" db="EMBL/GenBank/DDBJ databases">
        <authorList>
            <person name="Zhirakovskaya E."/>
        </authorList>
    </citation>
    <scope>NUCLEOTIDE SEQUENCE</scope>
</reference>
<evidence type="ECO:0000259" key="4">
    <source>
        <dbReference type="Pfam" id="PF04355"/>
    </source>
</evidence>
<dbReference type="Pfam" id="PF04355">
    <property type="entry name" value="BamE"/>
    <property type="match status" value="1"/>
</dbReference>
<evidence type="ECO:0000313" key="5">
    <source>
        <dbReference type="EMBL" id="VAW95936.1"/>
    </source>
</evidence>
<feature type="domain" description="Outer membrane protein assembly factor BamE" evidence="4">
    <location>
        <begin position="29"/>
        <end position="97"/>
    </location>
</feature>
<dbReference type="Gene3D" id="3.30.1450.10">
    <property type="match status" value="1"/>
</dbReference>